<dbReference type="GO" id="GO:0000160">
    <property type="term" value="P:phosphorelay signal transduction system"/>
    <property type="evidence" value="ECO:0007669"/>
    <property type="project" value="InterPro"/>
</dbReference>
<reference evidence="4 5" key="1">
    <citation type="submission" date="2019-04" db="EMBL/GenBank/DDBJ databases">
        <title>Crenobacter sp. nov.</title>
        <authorList>
            <person name="Shi S."/>
        </authorList>
    </citation>
    <scope>NUCLEOTIDE SEQUENCE [LARGE SCALE GENOMIC DNA]</scope>
    <source>
        <strain evidence="4 5">GY 70310</strain>
    </source>
</reference>
<proteinExistence type="predicted"/>
<evidence type="ECO:0000256" key="1">
    <source>
        <dbReference type="PROSITE-ProRule" id="PRU00169"/>
    </source>
</evidence>
<dbReference type="Pfam" id="PF00072">
    <property type="entry name" value="Response_reg"/>
    <property type="match status" value="1"/>
</dbReference>
<feature type="modified residue" description="4-aspartylphosphate" evidence="1">
    <location>
        <position position="53"/>
    </location>
</feature>
<gene>
    <name evidence="4" type="ORF">E5K04_00895</name>
</gene>
<name>A0A4T0V5H8_9NEIS</name>
<dbReference type="Pfam" id="PF03861">
    <property type="entry name" value="ANTAR"/>
    <property type="match status" value="1"/>
</dbReference>
<dbReference type="InterPro" id="IPR011006">
    <property type="entry name" value="CheY-like_superfamily"/>
</dbReference>
<dbReference type="PROSITE" id="PS50921">
    <property type="entry name" value="ANTAR"/>
    <property type="match status" value="1"/>
</dbReference>
<dbReference type="SUPFAM" id="SSF52172">
    <property type="entry name" value="CheY-like"/>
    <property type="match status" value="1"/>
</dbReference>
<dbReference type="SMART" id="SM01012">
    <property type="entry name" value="ANTAR"/>
    <property type="match status" value="1"/>
</dbReference>
<feature type="domain" description="ANTAR" evidence="3">
    <location>
        <begin position="123"/>
        <end position="184"/>
    </location>
</feature>
<dbReference type="Gene3D" id="3.40.50.2300">
    <property type="match status" value="1"/>
</dbReference>
<feature type="domain" description="Response regulatory" evidence="2">
    <location>
        <begin position="3"/>
        <end position="117"/>
    </location>
</feature>
<accession>A0A4T0V5H8</accession>
<keyword evidence="5" id="KW-1185">Reference proteome</keyword>
<sequence>MLKILLVNDGEGRTRLLRDALGAAGVRVIGEIEACADLARVLDALRPDMVLIDTDAPSRDTLEAVCVASEHGGRPVVMFTDDGRRDSLRAAIRAGVSAYVVGTVDGARVENVLAVAAERFEVERTLKDELAETRTRLAERQWVDKAKGLLMRLKQLDEDEAFRLLRTQAMREQKRIGEVAQAMVEAAGWLA</sequence>
<dbReference type="InterPro" id="IPR008327">
    <property type="entry name" value="Sig_transdc_resp-reg_antiterm"/>
</dbReference>
<organism evidence="4 5">
    <name type="scientific">Crenobacter intestini</name>
    <dbReference type="NCBI Taxonomy" id="2563443"/>
    <lineage>
        <taxon>Bacteria</taxon>
        <taxon>Pseudomonadati</taxon>
        <taxon>Pseudomonadota</taxon>
        <taxon>Betaproteobacteria</taxon>
        <taxon>Neisseriales</taxon>
        <taxon>Neisseriaceae</taxon>
        <taxon>Crenobacter</taxon>
    </lineage>
</organism>
<dbReference type="InterPro" id="IPR001789">
    <property type="entry name" value="Sig_transdc_resp-reg_receiver"/>
</dbReference>
<keyword evidence="1" id="KW-0597">Phosphoprotein</keyword>
<dbReference type="InterPro" id="IPR005561">
    <property type="entry name" value="ANTAR"/>
</dbReference>
<dbReference type="PIRSF" id="PIRSF036382">
    <property type="entry name" value="RR_antiterm"/>
    <property type="match status" value="1"/>
</dbReference>
<protein>
    <submittedName>
        <fullName evidence="4">ANTAR domain-containing protein</fullName>
    </submittedName>
</protein>
<evidence type="ECO:0000259" key="2">
    <source>
        <dbReference type="PROSITE" id="PS50110"/>
    </source>
</evidence>
<dbReference type="Proteomes" id="UP000308891">
    <property type="component" value="Unassembled WGS sequence"/>
</dbReference>
<dbReference type="InterPro" id="IPR036388">
    <property type="entry name" value="WH-like_DNA-bd_sf"/>
</dbReference>
<dbReference type="GO" id="GO:0003723">
    <property type="term" value="F:RNA binding"/>
    <property type="evidence" value="ECO:0007669"/>
    <property type="project" value="InterPro"/>
</dbReference>
<evidence type="ECO:0000313" key="4">
    <source>
        <dbReference type="EMBL" id="TIC87004.1"/>
    </source>
</evidence>
<dbReference type="PROSITE" id="PS50110">
    <property type="entry name" value="RESPONSE_REGULATORY"/>
    <property type="match status" value="1"/>
</dbReference>
<evidence type="ECO:0000313" key="5">
    <source>
        <dbReference type="Proteomes" id="UP000308891"/>
    </source>
</evidence>
<dbReference type="OrthoDB" id="9782798at2"/>
<dbReference type="EMBL" id="STGJ01000001">
    <property type="protein sequence ID" value="TIC87004.1"/>
    <property type="molecule type" value="Genomic_DNA"/>
</dbReference>
<dbReference type="AlphaFoldDB" id="A0A4T0V5H8"/>
<evidence type="ECO:0000259" key="3">
    <source>
        <dbReference type="PROSITE" id="PS50921"/>
    </source>
</evidence>
<dbReference type="Gene3D" id="1.10.10.10">
    <property type="entry name" value="Winged helix-like DNA-binding domain superfamily/Winged helix DNA-binding domain"/>
    <property type="match status" value="1"/>
</dbReference>
<comment type="caution">
    <text evidence="4">The sequence shown here is derived from an EMBL/GenBank/DDBJ whole genome shotgun (WGS) entry which is preliminary data.</text>
</comment>
<dbReference type="RefSeq" id="WP_136551015.1">
    <property type="nucleotide sequence ID" value="NZ_STGJ01000001.1"/>
</dbReference>